<keyword evidence="2" id="KW-1133">Transmembrane helix</keyword>
<sequence>MIEVEPSMWLLLLLVAWAICGLVDIFEEMNMKVRYELIKAFTMFAWALLLLHIAVLFYFRSCVRKLLNIAGYSNDNVILEANLRSIATEEADSWKNEAAHDALDTMNQIQEQQEEMEQSRHAKRHALLKNDIGFQLLATCGRQISLMCSAKERLADVSSTVQSDSPEIEIRFFSRKAWHVFVMFLMMLNGFFIALLVQCAIYSLDEIYDNFGVAPAVVVPLPMILNALVLQQPIFRYFVIVCSILRLDANTLGEVVQHFSEIVELRSEFAISLLQSLKEGGLEIGDLKKAMQKHELANSGLIEVNALRLVLASVGFRLTRFRFNAVVKILFEFSGTPNFSGVLRRLKTNMMKTLCALTS</sequence>
<evidence type="ECO:0000313" key="6">
    <source>
        <dbReference type="Proteomes" id="UP000285883"/>
    </source>
</evidence>
<feature type="coiled-coil region" evidence="1">
    <location>
        <begin position="95"/>
        <end position="129"/>
    </location>
</feature>
<evidence type="ECO:0000313" key="5">
    <source>
        <dbReference type="Proteomes" id="UP000285624"/>
    </source>
</evidence>
<protein>
    <recommendedName>
        <fullName evidence="7">EF-hand domain-containing protein</fullName>
    </recommendedName>
</protein>
<dbReference type="STRING" id="325452.A0A3R7KS97"/>
<keyword evidence="2" id="KW-0812">Transmembrane</keyword>
<evidence type="ECO:0000256" key="2">
    <source>
        <dbReference type="SAM" id="Phobius"/>
    </source>
</evidence>
<dbReference type="Proteomes" id="UP000285624">
    <property type="component" value="Unassembled WGS sequence"/>
</dbReference>
<evidence type="ECO:0000313" key="4">
    <source>
        <dbReference type="EMBL" id="RLN77697.1"/>
    </source>
</evidence>
<comment type="caution">
    <text evidence="4">The sequence shown here is derived from an EMBL/GenBank/DDBJ whole genome shotgun (WGS) entry which is preliminary data.</text>
</comment>
<name>A0A3R7KS97_9STRA</name>
<gene>
    <name evidence="3" type="ORF">BBI17_006576</name>
    <name evidence="4" type="ORF">BBO99_00006557</name>
</gene>
<evidence type="ECO:0000313" key="3">
    <source>
        <dbReference type="EMBL" id="RLN13822.1"/>
    </source>
</evidence>
<feature type="transmembrane region" description="Helical" evidence="2">
    <location>
        <begin position="210"/>
        <end position="230"/>
    </location>
</feature>
<keyword evidence="1" id="KW-0175">Coiled coil</keyword>
<proteinExistence type="predicted"/>
<dbReference type="AlphaFoldDB" id="A0A3R7KS97"/>
<dbReference type="Proteomes" id="UP000285883">
    <property type="component" value="Unassembled WGS sequence"/>
</dbReference>
<dbReference type="EMBL" id="MAYM02001714">
    <property type="protein sequence ID" value="RLN13822.1"/>
    <property type="molecule type" value="Genomic_DNA"/>
</dbReference>
<reference evidence="5 6" key="1">
    <citation type="submission" date="2018-07" db="EMBL/GenBank/DDBJ databases">
        <title>Genome sequencing of oomycete isolates from Chile give support for New Zealand origin for Phytophthora kernoviae and make available the first Nothophytophthora sp. genome.</title>
        <authorList>
            <person name="Studholme D.J."/>
            <person name="Sanfuentes E."/>
            <person name="Panda P."/>
            <person name="Hill R."/>
            <person name="Sambles C."/>
            <person name="Grant M."/>
            <person name="Williams N.M."/>
            <person name="Mcdougal R.L."/>
        </authorList>
    </citation>
    <scope>NUCLEOTIDE SEQUENCE [LARGE SCALE GENOMIC DNA]</scope>
    <source>
        <strain evidence="3">Chile2</strain>
        <strain evidence="4">Chile4</strain>
    </source>
</reference>
<dbReference type="EMBL" id="MBDN02000231">
    <property type="protein sequence ID" value="RLN77697.1"/>
    <property type="molecule type" value="Genomic_DNA"/>
</dbReference>
<keyword evidence="5" id="KW-1185">Reference proteome</keyword>
<feature type="transmembrane region" description="Helical" evidence="2">
    <location>
        <begin position="38"/>
        <end position="59"/>
    </location>
</feature>
<evidence type="ECO:0008006" key="7">
    <source>
        <dbReference type="Google" id="ProtNLM"/>
    </source>
</evidence>
<feature type="transmembrane region" description="Helical" evidence="2">
    <location>
        <begin position="7"/>
        <end position="26"/>
    </location>
</feature>
<evidence type="ECO:0000256" key="1">
    <source>
        <dbReference type="SAM" id="Coils"/>
    </source>
</evidence>
<accession>A0A3R7KS97</accession>
<organism evidence="4 5">
    <name type="scientific">Phytophthora kernoviae</name>
    <dbReference type="NCBI Taxonomy" id="325452"/>
    <lineage>
        <taxon>Eukaryota</taxon>
        <taxon>Sar</taxon>
        <taxon>Stramenopiles</taxon>
        <taxon>Oomycota</taxon>
        <taxon>Peronosporomycetes</taxon>
        <taxon>Peronosporales</taxon>
        <taxon>Peronosporaceae</taxon>
        <taxon>Phytophthora</taxon>
    </lineage>
</organism>
<feature type="transmembrane region" description="Helical" evidence="2">
    <location>
        <begin position="180"/>
        <end position="204"/>
    </location>
</feature>
<keyword evidence="2" id="KW-0472">Membrane</keyword>